<reference evidence="2" key="1">
    <citation type="submission" date="2020-08" db="EMBL/GenBank/DDBJ databases">
        <title>Multicomponent nature underlies the extraordinary mechanical properties of spider dragline silk.</title>
        <authorList>
            <person name="Kono N."/>
            <person name="Nakamura H."/>
            <person name="Mori M."/>
            <person name="Yoshida Y."/>
            <person name="Ohtoshi R."/>
            <person name="Malay A.D."/>
            <person name="Moran D.A.P."/>
            <person name="Tomita M."/>
            <person name="Numata K."/>
            <person name="Arakawa K."/>
        </authorList>
    </citation>
    <scope>NUCLEOTIDE SEQUENCE</scope>
</reference>
<evidence type="ECO:0000313" key="2">
    <source>
        <dbReference type="EMBL" id="GFY65842.1"/>
    </source>
</evidence>
<gene>
    <name evidence="2" type="ORF">TNIN_240761</name>
</gene>
<keyword evidence="1" id="KW-0732">Signal</keyword>
<protein>
    <submittedName>
        <fullName evidence="2">Uncharacterized protein</fullName>
    </submittedName>
</protein>
<keyword evidence="3" id="KW-1185">Reference proteome</keyword>
<feature type="chain" id="PRO_5036460942" evidence="1">
    <location>
        <begin position="19"/>
        <end position="105"/>
    </location>
</feature>
<dbReference type="EMBL" id="BMAV01015719">
    <property type="protein sequence ID" value="GFY65842.1"/>
    <property type="molecule type" value="Genomic_DNA"/>
</dbReference>
<feature type="signal peptide" evidence="1">
    <location>
        <begin position="1"/>
        <end position="18"/>
    </location>
</feature>
<proteinExistence type="predicted"/>
<sequence>MTTNCFSLAMAFLHLAQSDSSVVGFDTLSFLEEIEDRDLNEYSDFTDYESISDSESLIAILLEATPLTIKALKRVAKDFMSSLCLIRELRLTRLNCTAFLGDLSI</sequence>
<evidence type="ECO:0000256" key="1">
    <source>
        <dbReference type="SAM" id="SignalP"/>
    </source>
</evidence>
<dbReference type="Proteomes" id="UP000886998">
    <property type="component" value="Unassembled WGS sequence"/>
</dbReference>
<evidence type="ECO:0000313" key="3">
    <source>
        <dbReference type="Proteomes" id="UP000886998"/>
    </source>
</evidence>
<name>A0A8X7CIS7_9ARAC</name>
<accession>A0A8X7CIS7</accession>
<dbReference type="AlphaFoldDB" id="A0A8X7CIS7"/>
<comment type="caution">
    <text evidence="2">The sequence shown here is derived from an EMBL/GenBank/DDBJ whole genome shotgun (WGS) entry which is preliminary data.</text>
</comment>
<organism evidence="2 3">
    <name type="scientific">Trichonephila inaurata madagascariensis</name>
    <dbReference type="NCBI Taxonomy" id="2747483"/>
    <lineage>
        <taxon>Eukaryota</taxon>
        <taxon>Metazoa</taxon>
        <taxon>Ecdysozoa</taxon>
        <taxon>Arthropoda</taxon>
        <taxon>Chelicerata</taxon>
        <taxon>Arachnida</taxon>
        <taxon>Araneae</taxon>
        <taxon>Araneomorphae</taxon>
        <taxon>Entelegynae</taxon>
        <taxon>Araneoidea</taxon>
        <taxon>Nephilidae</taxon>
        <taxon>Trichonephila</taxon>
        <taxon>Trichonephila inaurata</taxon>
    </lineage>
</organism>